<dbReference type="PANTHER" id="PTHR34730">
    <property type="entry name" value="UNNAMED PRODUCT"/>
    <property type="match status" value="1"/>
</dbReference>
<feature type="transmembrane region" description="Helical" evidence="2">
    <location>
        <begin position="546"/>
        <end position="569"/>
    </location>
</feature>
<feature type="compositionally biased region" description="Acidic residues" evidence="1">
    <location>
        <begin position="631"/>
        <end position="640"/>
    </location>
</feature>
<feature type="region of interest" description="Disordered" evidence="1">
    <location>
        <begin position="629"/>
        <end position="655"/>
    </location>
</feature>
<evidence type="ECO:0000313" key="4">
    <source>
        <dbReference type="Proteomes" id="UP001295423"/>
    </source>
</evidence>
<feature type="transmembrane region" description="Helical" evidence="2">
    <location>
        <begin position="430"/>
        <end position="448"/>
    </location>
</feature>
<feature type="region of interest" description="Disordered" evidence="1">
    <location>
        <begin position="374"/>
        <end position="413"/>
    </location>
</feature>
<dbReference type="EMBL" id="CAKOGP040001792">
    <property type="protein sequence ID" value="CAJ1952002.1"/>
    <property type="molecule type" value="Genomic_DNA"/>
</dbReference>
<reference evidence="3" key="1">
    <citation type="submission" date="2023-08" db="EMBL/GenBank/DDBJ databases">
        <authorList>
            <person name="Audoor S."/>
            <person name="Bilcke G."/>
        </authorList>
    </citation>
    <scope>NUCLEOTIDE SEQUENCE</scope>
</reference>
<feature type="transmembrane region" description="Helical" evidence="2">
    <location>
        <begin position="493"/>
        <end position="513"/>
    </location>
</feature>
<feature type="transmembrane region" description="Helical" evidence="2">
    <location>
        <begin position="597"/>
        <end position="616"/>
    </location>
</feature>
<feature type="compositionally biased region" description="Basic and acidic residues" evidence="1">
    <location>
        <begin position="374"/>
        <end position="388"/>
    </location>
</feature>
<dbReference type="Proteomes" id="UP001295423">
    <property type="component" value="Unassembled WGS sequence"/>
</dbReference>
<evidence type="ECO:0000256" key="1">
    <source>
        <dbReference type="SAM" id="MobiDB-lite"/>
    </source>
</evidence>
<keyword evidence="2" id="KW-0812">Transmembrane</keyword>
<keyword evidence="2" id="KW-1133">Transmembrane helix</keyword>
<evidence type="ECO:0000256" key="2">
    <source>
        <dbReference type="SAM" id="Phobius"/>
    </source>
</evidence>
<feature type="transmembrane region" description="Helical" evidence="2">
    <location>
        <begin position="261"/>
        <end position="287"/>
    </location>
</feature>
<feature type="compositionally biased region" description="Low complexity" evidence="1">
    <location>
        <begin position="390"/>
        <end position="408"/>
    </location>
</feature>
<dbReference type="PANTHER" id="PTHR34730:SF1">
    <property type="entry name" value="PARAQUAT-INDUCIBLE PROTEIN A"/>
    <property type="match status" value="1"/>
</dbReference>
<organism evidence="3 4">
    <name type="scientific">Cylindrotheca closterium</name>
    <dbReference type="NCBI Taxonomy" id="2856"/>
    <lineage>
        <taxon>Eukaryota</taxon>
        <taxon>Sar</taxon>
        <taxon>Stramenopiles</taxon>
        <taxon>Ochrophyta</taxon>
        <taxon>Bacillariophyta</taxon>
        <taxon>Bacillariophyceae</taxon>
        <taxon>Bacillariophycidae</taxon>
        <taxon>Bacillariales</taxon>
        <taxon>Bacillariaceae</taxon>
        <taxon>Cylindrotheca</taxon>
    </lineage>
</organism>
<comment type="caution">
    <text evidence="3">The sequence shown here is derived from an EMBL/GenBank/DDBJ whole genome shotgun (WGS) entry which is preliminary data.</text>
</comment>
<sequence>MEESKSSPSSSPSSSKTKRNINSYYGHKVGFWQSLSLILNAGLMVYAHIGLSGVIFTNQDPSAASGGSSDTPVIINGTGVCTANDISIWNELGGEAMRPIHSTFCSREFTQEDTGGALCLSNPACIATCFQAQYNYSEDCSKCLGSIPQCAVGDGCLLVCAGDSLGQECQDCNADCIAQMFVCSGLPQETNGTTTTADATATATANTLGVRRFLNDNTTTTNDDDDVCNDWDLNNVPIWYRVYDLTFVGSVNDAWNGDAQLLAVIVVFFSGFWPYAKNVILLIVWYLPMTIEWQTWSILWLSRLSKYTLVDVFAVVVVLVGVQLQLNVGGTEAIIRAEPRFGILAFFVATLWEFIQIEVIKAMHEDKVLNLHKHANDGNDATNKENTKETANPETTASTTATTTDAPAIPAPTPTSPTTVRLYFDDRLEICAVLWGLSVGLFAAGAVTEIVQFTSKDLTATEGCTTSYNLVTLANAMVNELGLLDNSVAWQTWVLYIVYLLLNLAFPILVHLMQLWSMVNWKKWYQQKGQEQQQQDKQLLGNLQKVSLWTSAIWCFACIEILLIGIFAVEFKFSDLVARLAGDSNAVFLDITSGLGAGFYILLAYSFIAGFLQFTLRVIHDDPIMPSSCNDADDDADAEEGAVSSIQEKDTSDDV</sequence>
<dbReference type="AlphaFoldDB" id="A0AAD2JHR1"/>
<protein>
    <submittedName>
        <fullName evidence="3">Uncharacterized protein</fullName>
    </submittedName>
</protein>
<accession>A0AAD2JHR1</accession>
<keyword evidence="4" id="KW-1185">Reference proteome</keyword>
<keyword evidence="2" id="KW-0472">Membrane</keyword>
<evidence type="ECO:0000313" key="3">
    <source>
        <dbReference type="EMBL" id="CAJ1952002.1"/>
    </source>
</evidence>
<gene>
    <name evidence="3" type="ORF">CYCCA115_LOCUS13346</name>
</gene>
<feature type="transmembrane region" description="Helical" evidence="2">
    <location>
        <begin position="307"/>
        <end position="326"/>
    </location>
</feature>
<proteinExistence type="predicted"/>
<name>A0AAD2JHR1_9STRA</name>